<dbReference type="OrthoDB" id="6111975at2"/>
<name>A0A518CSR3_9PLAN</name>
<dbReference type="EC" id="2.7.11.1" evidence="1"/>
<evidence type="ECO:0000256" key="5">
    <source>
        <dbReference type="ARBA" id="ARBA00022777"/>
    </source>
</evidence>
<evidence type="ECO:0000256" key="3">
    <source>
        <dbReference type="ARBA" id="ARBA00022679"/>
    </source>
</evidence>
<evidence type="ECO:0000256" key="4">
    <source>
        <dbReference type="ARBA" id="ARBA00022741"/>
    </source>
</evidence>
<proteinExistence type="predicted"/>
<keyword evidence="5 9" id="KW-0418">Kinase</keyword>
<protein>
    <recommendedName>
        <fullName evidence="1">non-specific serine/threonine protein kinase</fullName>
        <ecNumber evidence="1">2.7.11.1</ecNumber>
    </recommendedName>
</protein>
<dbReference type="Proteomes" id="UP000317178">
    <property type="component" value="Chromosome"/>
</dbReference>
<accession>A0A518CSR3</accession>
<keyword evidence="10" id="KW-1185">Reference proteome</keyword>
<dbReference type="PROSITE" id="PS50011">
    <property type="entry name" value="PROTEIN_KINASE_DOM"/>
    <property type="match status" value="1"/>
</dbReference>
<dbReference type="SUPFAM" id="SSF56112">
    <property type="entry name" value="Protein kinase-like (PK-like)"/>
    <property type="match status" value="1"/>
</dbReference>
<dbReference type="PANTHER" id="PTHR43289">
    <property type="entry name" value="MITOGEN-ACTIVATED PROTEIN KINASE KINASE KINASE 20-RELATED"/>
    <property type="match status" value="1"/>
</dbReference>
<keyword evidence="4" id="KW-0547">Nucleotide-binding</keyword>
<evidence type="ECO:0000256" key="7">
    <source>
        <dbReference type="SAM" id="Phobius"/>
    </source>
</evidence>
<keyword evidence="7" id="KW-0472">Membrane</keyword>
<evidence type="ECO:0000256" key="1">
    <source>
        <dbReference type="ARBA" id="ARBA00012513"/>
    </source>
</evidence>
<dbReference type="InterPro" id="IPR000719">
    <property type="entry name" value="Prot_kinase_dom"/>
</dbReference>
<dbReference type="PROSITE" id="PS00108">
    <property type="entry name" value="PROTEIN_KINASE_ST"/>
    <property type="match status" value="1"/>
</dbReference>
<keyword evidence="7" id="KW-0812">Transmembrane</keyword>
<dbReference type="InterPro" id="IPR008271">
    <property type="entry name" value="Ser/Thr_kinase_AS"/>
</dbReference>
<dbReference type="FunFam" id="1.10.510.10:FF:000021">
    <property type="entry name" value="Serine/threonine protein kinase"/>
    <property type="match status" value="1"/>
</dbReference>
<evidence type="ECO:0000313" key="9">
    <source>
        <dbReference type="EMBL" id="QDU82258.1"/>
    </source>
</evidence>
<organism evidence="9 10">
    <name type="scientific">Polystyrenella longa</name>
    <dbReference type="NCBI Taxonomy" id="2528007"/>
    <lineage>
        <taxon>Bacteria</taxon>
        <taxon>Pseudomonadati</taxon>
        <taxon>Planctomycetota</taxon>
        <taxon>Planctomycetia</taxon>
        <taxon>Planctomycetales</taxon>
        <taxon>Planctomycetaceae</taxon>
        <taxon>Polystyrenella</taxon>
    </lineage>
</organism>
<keyword evidence="6" id="KW-0067">ATP-binding</keyword>
<evidence type="ECO:0000256" key="2">
    <source>
        <dbReference type="ARBA" id="ARBA00022527"/>
    </source>
</evidence>
<keyword evidence="3 9" id="KW-0808">Transferase</keyword>
<dbReference type="GO" id="GO:0004674">
    <property type="term" value="F:protein serine/threonine kinase activity"/>
    <property type="evidence" value="ECO:0007669"/>
    <property type="project" value="UniProtKB-KW"/>
</dbReference>
<feature type="transmembrane region" description="Helical" evidence="7">
    <location>
        <begin position="317"/>
        <end position="337"/>
    </location>
</feature>
<dbReference type="GO" id="GO:0005524">
    <property type="term" value="F:ATP binding"/>
    <property type="evidence" value="ECO:0007669"/>
    <property type="project" value="UniProtKB-KW"/>
</dbReference>
<evidence type="ECO:0000256" key="6">
    <source>
        <dbReference type="ARBA" id="ARBA00022840"/>
    </source>
</evidence>
<keyword evidence="7" id="KW-1133">Transmembrane helix</keyword>
<dbReference type="EMBL" id="CP036281">
    <property type="protein sequence ID" value="QDU82258.1"/>
    <property type="molecule type" value="Genomic_DNA"/>
</dbReference>
<evidence type="ECO:0000313" key="10">
    <source>
        <dbReference type="Proteomes" id="UP000317178"/>
    </source>
</evidence>
<dbReference type="Gene3D" id="1.10.510.10">
    <property type="entry name" value="Transferase(Phosphotransferase) domain 1"/>
    <property type="match status" value="1"/>
</dbReference>
<dbReference type="CDD" id="cd14014">
    <property type="entry name" value="STKc_PknB_like"/>
    <property type="match status" value="1"/>
</dbReference>
<feature type="domain" description="Protein kinase" evidence="8">
    <location>
        <begin position="9"/>
        <end position="271"/>
    </location>
</feature>
<evidence type="ECO:0000259" key="8">
    <source>
        <dbReference type="PROSITE" id="PS50011"/>
    </source>
</evidence>
<reference evidence="9 10" key="1">
    <citation type="submission" date="2019-02" db="EMBL/GenBank/DDBJ databases">
        <title>Deep-cultivation of Planctomycetes and their phenomic and genomic characterization uncovers novel biology.</title>
        <authorList>
            <person name="Wiegand S."/>
            <person name="Jogler M."/>
            <person name="Boedeker C."/>
            <person name="Pinto D."/>
            <person name="Vollmers J."/>
            <person name="Rivas-Marin E."/>
            <person name="Kohn T."/>
            <person name="Peeters S.H."/>
            <person name="Heuer A."/>
            <person name="Rast P."/>
            <person name="Oberbeckmann S."/>
            <person name="Bunk B."/>
            <person name="Jeske O."/>
            <person name="Meyerdierks A."/>
            <person name="Storesund J.E."/>
            <person name="Kallscheuer N."/>
            <person name="Luecker S."/>
            <person name="Lage O.M."/>
            <person name="Pohl T."/>
            <person name="Merkel B.J."/>
            <person name="Hornburger P."/>
            <person name="Mueller R.-W."/>
            <person name="Bruemmer F."/>
            <person name="Labrenz M."/>
            <person name="Spormann A.M."/>
            <person name="Op den Camp H."/>
            <person name="Overmann J."/>
            <person name="Amann R."/>
            <person name="Jetten M.S.M."/>
            <person name="Mascher T."/>
            <person name="Medema M.H."/>
            <person name="Devos D.P."/>
            <person name="Kaster A.-K."/>
            <person name="Ovreas L."/>
            <person name="Rohde M."/>
            <person name="Galperin M.Y."/>
            <person name="Jogler C."/>
        </authorList>
    </citation>
    <scope>NUCLEOTIDE SEQUENCE [LARGE SCALE GENOMIC DNA]</scope>
    <source>
        <strain evidence="9 10">Pla110</strain>
    </source>
</reference>
<sequence length="339" mass="38162">MSLKWIDDYEILDTIGIGTVGTIFKAVKEGETQPVAIKLLLPAVSENELICRRFEREIEILEKLNHPNVVRYFGSGKWEDQLYYVMELVEGASLREVLNRKGRVRWQETVEVGWQVCSALQHAHNNGIIHRDLKPANLFLSNDGRVKLGDFGTALDTASVSITEMGLTVGTYYYMAPEQIRAERSISGQTDLYSLGCVLYEMLTGQPPFRGENSAQIFDQHLNVPPFPIRQHSPSCPEKLEAVVLQMLEKDPHNRPFNARSAQGALAEALVEWDENELKRIETQHAASESLSKVNQPILKNLLISTNHEITSEDISWVKLTVLSVVVITIILLIVMLGD</sequence>
<dbReference type="PANTHER" id="PTHR43289:SF6">
    <property type="entry name" value="SERINE_THREONINE-PROTEIN KINASE NEKL-3"/>
    <property type="match status" value="1"/>
</dbReference>
<dbReference type="Pfam" id="PF00069">
    <property type="entry name" value="Pkinase"/>
    <property type="match status" value="1"/>
</dbReference>
<gene>
    <name evidence="9" type="primary">prkC_18</name>
    <name evidence="9" type="ORF">Pla110_40130</name>
</gene>
<dbReference type="SMART" id="SM00220">
    <property type="entry name" value="S_TKc"/>
    <property type="match status" value="1"/>
</dbReference>
<dbReference type="KEGG" id="plon:Pla110_40130"/>
<dbReference type="AlphaFoldDB" id="A0A518CSR3"/>
<keyword evidence="2" id="KW-0723">Serine/threonine-protein kinase</keyword>
<dbReference type="InterPro" id="IPR011009">
    <property type="entry name" value="Kinase-like_dom_sf"/>
</dbReference>
<dbReference type="RefSeq" id="WP_144998277.1">
    <property type="nucleotide sequence ID" value="NZ_CP036281.1"/>
</dbReference>